<dbReference type="Gene3D" id="1.10.10.10">
    <property type="entry name" value="Winged helix-like DNA-binding domain superfamily/Winged helix DNA-binding domain"/>
    <property type="match status" value="1"/>
</dbReference>
<comment type="function">
    <text evidence="5">May play the central regulatory role in sporulation. It may be an element of the effector pathway responsible for the activation of sporulation genes in response to nutritional stress. Spo0A may act in concert with spo0H (a sigma factor) to control the expression of some genes that are critical to the sporulation process.</text>
</comment>
<evidence type="ECO:0000256" key="5">
    <source>
        <dbReference type="ARBA" id="ARBA00024867"/>
    </source>
</evidence>
<evidence type="ECO:0000313" key="11">
    <source>
        <dbReference type="Proteomes" id="UP001501047"/>
    </source>
</evidence>
<evidence type="ECO:0000259" key="9">
    <source>
        <dbReference type="PROSITE" id="PS51755"/>
    </source>
</evidence>
<feature type="domain" description="OmpR/PhoB-type" evidence="9">
    <location>
        <begin position="119"/>
        <end position="216"/>
    </location>
</feature>
<dbReference type="Gene3D" id="3.40.50.2300">
    <property type="match status" value="1"/>
</dbReference>
<evidence type="ECO:0000313" key="10">
    <source>
        <dbReference type="EMBL" id="GAA0766212.1"/>
    </source>
</evidence>
<proteinExistence type="predicted"/>
<keyword evidence="4" id="KW-0804">Transcription</keyword>
<sequence>MKIFLLEDDENVCFGIKTYLENNNYIVKVARTIDESKEIFDYNFDLVLLDINLPDGTGFDFLRIFNIESTPVVFLTVNDSEEDIVKGLNLSDGYITKPFRLPVLKAKIESILRRVDGVEGKLNYKGLVLDQKNYTCFLGGENINLTLKEYEVLKLLLENRGNTLSRDKILELVWDIDGDFVEDNTLSAAVKRLRKKLKDYSYVVETVRGIGYRFVRD</sequence>
<dbReference type="InterPro" id="IPR011006">
    <property type="entry name" value="CheY-like_superfamily"/>
</dbReference>
<dbReference type="PROSITE" id="PS50110">
    <property type="entry name" value="RESPONSE_REGULATORY"/>
    <property type="match status" value="1"/>
</dbReference>
<evidence type="ECO:0000256" key="7">
    <source>
        <dbReference type="PROSITE-ProRule" id="PRU01091"/>
    </source>
</evidence>
<comment type="caution">
    <text evidence="10">The sequence shown here is derived from an EMBL/GenBank/DDBJ whole genome shotgun (WGS) entry which is preliminary data.</text>
</comment>
<keyword evidence="2" id="KW-0805">Transcription regulation</keyword>
<evidence type="ECO:0000256" key="2">
    <source>
        <dbReference type="ARBA" id="ARBA00023015"/>
    </source>
</evidence>
<dbReference type="Pfam" id="PF00486">
    <property type="entry name" value="Trans_reg_C"/>
    <property type="match status" value="1"/>
</dbReference>
<dbReference type="SUPFAM" id="SSF52172">
    <property type="entry name" value="CheY-like"/>
    <property type="match status" value="1"/>
</dbReference>
<keyword evidence="11" id="KW-1185">Reference proteome</keyword>
<dbReference type="SMART" id="SM00862">
    <property type="entry name" value="Trans_reg_C"/>
    <property type="match status" value="1"/>
</dbReference>
<accession>A0ABP3VUD6</accession>
<feature type="modified residue" description="4-aspartylphosphate" evidence="6">
    <location>
        <position position="50"/>
    </location>
</feature>
<evidence type="ECO:0000259" key="8">
    <source>
        <dbReference type="PROSITE" id="PS50110"/>
    </source>
</evidence>
<protein>
    <recommendedName>
        <fullName evidence="1">Stage 0 sporulation protein A homolog</fullName>
    </recommendedName>
</protein>
<dbReference type="Proteomes" id="UP001501047">
    <property type="component" value="Unassembled WGS sequence"/>
</dbReference>
<dbReference type="PANTHER" id="PTHR48111:SF73">
    <property type="entry name" value="ALKALINE PHOSPHATASE SYNTHESIS TRANSCRIPTIONAL REGULATORY PROTEIN PHOP"/>
    <property type="match status" value="1"/>
</dbReference>
<evidence type="ECO:0000256" key="3">
    <source>
        <dbReference type="ARBA" id="ARBA00023125"/>
    </source>
</evidence>
<name>A0ABP3VUD6_CLOSU</name>
<feature type="DNA-binding region" description="OmpR/PhoB-type" evidence="7">
    <location>
        <begin position="119"/>
        <end position="216"/>
    </location>
</feature>
<organism evidence="10 11">
    <name type="scientific">Clostridium subterminale</name>
    <dbReference type="NCBI Taxonomy" id="1550"/>
    <lineage>
        <taxon>Bacteria</taxon>
        <taxon>Bacillati</taxon>
        <taxon>Bacillota</taxon>
        <taxon>Clostridia</taxon>
        <taxon>Eubacteriales</taxon>
        <taxon>Clostridiaceae</taxon>
        <taxon>Clostridium</taxon>
    </lineage>
</organism>
<dbReference type="InterPro" id="IPR001789">
    <property type="entry name" value="Sig_transdc_resp-reg_receiver"/>
</dbReference>
<dbReference type="SMART" id="SM00448">
    <property type="entry name" value="REC"/>
    <property type="match status" value="1"/>
</dbReference>
<keyword evidence="3 7" id="KW-0238">DNA-binding</keyword>
<gene>
    <name evidence="10" type="ORF">GCM10008908_03640</name>
</gene>
<evidence type="ECO:0000256" key="4">
    <source>
        <dbReference type="ARBA" id="ARBA00023163"/>
    </source>
</evidence>
<reference evidence="11" key="1">
    <citation type="journal article" date="2019" name="Int. J. Syst. Evol. Microbiol.">
        <title>The Global Catalogue of Microorganisms (GCM) 10K type strain sequencing project: providing services to taxonomists for standard genome sequencing and annotation.</title>
        <authorList>
            <consortium name="The Broad Institute Genomics Platform"/>
            <consortium name="The Broad Institute Genome Sequencing Center for Infectious Disease"/>
            <person name="Wu L."/>
            <person name="Ma J."/>
        </authorList>
    </citation>
    <scope>NUCLEOTIDE SEQUENCE [LARGE SCALE GENOMIC DNA]</scope>
    <source>
        <strain evidence="11">JCM 1417</strain>
    </source>
</reference>
<evidence type="ECO:0000256" key="1">
    <source>
        <dbReference type="ARBA" id="ARBA00018672"/>
    </source>
</evidence>
<dbReference type="InterPro" id="IPR036388">
    <property type="entry name" value="WH-like_DNA-bd_sf"/>
</dbReference>
<dbReference type="PANTHER" id="PTHR48111">
    <property type="entry name" value="REGULATOR OF RPOS"/>
    <property type="match status" value="1"/>
</dbReference>
<dbReference type="CDD" id="cd00383">
    <property type="entry name" value="trans_reg_C"/>
    <property type="match status" value="1"/>
</dbReference>
<dbReference type="SUPFAM" id="SSF46894">
    <property type="entry name" value="C-terminal effector domain of the bipartite response regulators"/>
    <property type="match status" value="1"/>
</dbReference>
<keyword evidence="6" id="KW-0597">Phosphoprotein</keyword>
<dbReference type="InterPro" id="IPR039420">
    <property type="entry name" value="WalR-like"/>
</dbReference>
<dbReference type="CDD" id="cd17574">
    <property type="entry name" value="REC_OmpR"/>
    <property type="match status" value="1"/>
</dbReference>
<feature type="domain" description="Response regulatory" evidence="8">
    <location>
        <begin position="2"/>
        <end position="112"/>
    </location>
</feature>
<dbReference type="EMBL" id="BAAACI010000001">
    <property type="protein sequence ID" value="GAA0766212.1"/>
    <property type="molecule type" value="Genomic_DNA"/>
</dbReference>
<dbReference type="InterPro" id="IPR016032">
    <property type="entry name" value="Sig_transdc_resp-reg_C-effctor"/>
</dbReference>
<dbReference type="RefSeq" id="WP_343823082.1">
    <property type="nucleotide sequence ID" value="NZ_BAAACI010000001.1"/>
</dbReference>
<dbReference type="PROSITE" id="PS51755">
    <property type="entry name" value="OMPR_PHOB"/>
    <property type="match status" value="1"/>
</dbReference>
<dbReference type="InterPro" id="IPR001867">
    <property type="entry name" value="OmpR/PhoB-type_DNA-bd"/>
</dbReference>
<dbReference type="Pfam" id="PF00072">
    <property type="entry name" value="Response_reg"/>
    <property type="match status" value="1"/>
</dbReference>
<evidence type="ECO:0000256" key="6">
    <source>
        <dbReference type="PROSITE-ProRule" id="PRU00169"/>
    </source>
</evidence>